<comment type="caution">
    <text evidence="2">The sequence shown here is derived from an EMBL/GenBank/DDBJ whole genome shotgun (WGS) entry which is preliminary data.</text>
</comment>
<dbReference type="InterPro" id="IPR038717">
    <property type="entry name" value="Tc1-like_DDE_dom"/>
</dbReference>
<dbReference type="InterPro" id="IPR036397">
    <property type="entry name" value="RNaseH_sf"/>
</dbReference>
<evidence type="ECO:0000313" key="3">
    <source>
        <dbReference type="Proteomes" id="UP001148838"/>
    </source>
</evidence>
<sequence>MSPGSNNESYPAFAHIGLRENPGKNLNQCDSLDEEQVTSVVEQTIKFPMKICRRIYYYSNSCRRQIHNYVAMYCLVHKYDPLEIQFHCYWMQMIQGVPEREYQDHEKRQYFHRPALSPSRRTCIHTSKQTATPQLLFGYATGIERQVSIVEDLARAVNVKQAPQDDRYIVLSVLRQSRKIARDLQNDLYMASGIRVSYQTRLNTVRYIEDVLEEHLVSAVIGIGPRFLFVQDNARSHFAAVTRDFLRENEIEVMEWPAISPDLNATEHLWDVLDGKVRNRHQTPQILQELGDALKEEWENIPQEEI</sequence>
<dbReference type="Gene3D" id="3.30.420.10">
    <property type="entry name" value="Ribonuclease H-like superfamily/Ribonuclease H"/>
    <property type="match status" value="1"/>
</dbReference>
<gene>
    <name evidence="2" type="ORF">ANN_19360</name>
</gene>
<name>A0ABQ8S9N6_PERAM</name>
<feature type="domain" description="Tc1-like transposase DDE" evidence="1">
    <location>
        <begin position="203"/>
        <end position="282"/>
    </location>
</feature>
<evidence type="ECO:0000313" key="2">
    <source>
        <dbReference type="EMBL" id="KAJ4430769.1"/>
    </source>
</evidence>
<dbReference type="Proteomes" id="UP001148838">
    <property type="component" value="Unassembled WGS sequence"/>
</dbReference>
<dbReference type="EMBL" id="JAJSOF020000031">
    <property type="protein sequence ID" value="KAJ4430769.1"/>
    <property type="molecule type" value="Genomic_DNA"/>
</dbReference>
<accession>A0ABQ8S9N6</accession>
<protein>
    <recommendedName>
        <fullName evidence="1">Tc1-like transposase DDE domain-containing protein</fullName>
    </recommendedName>
</protein>
<dbReference type="Pfam" id="PF13358">
    <property type="entry name" value="DDE_3"/>
    <property type="match status" value="1"/>
</dbReference>
<evidence type="ECO:0000259" key="1">
    <source>
        <dbReference type="Pfam" id="PF13358"/>
    </source>
</evidence>
<reference evidence="2 3" key="1">
    <citation type="journal article" date="2022" name="Allergy">
        <title>Genome assembly and annotation of Periplaneta americana reveal a comprehensive cockroach allergen profile.</title>
        <authorList>
            <person name="Wang L."/>
            <person name="Xiong Q."/>
            <person name="Saelim N."/>
            <person name="Wang L."/>
            <person name="Nong W."/>
            <person name="Wan A.T."/>
            <person name="Shi M."/>
            <person name="Liu X."/>
            <person name="Cao Q."/>
            <person name="Hui J.H.L."/>
            <person name="Sookrung N."/>
            <person name="Leung T.F."/>
            <person name="Tungtrongchitr A."/>
            <person name="Tsui S.K.W."/>
        </authorList>
    </citation>
    <scope>NUCLEOTIDE SEQUENCE [LARGE SCALE GENOMIC DNA]</scope>
    <source>
        <strain evidence="2">PWHHKU_190912</strain>
    </source>
</reference>
<proteinExistence type="predicted"/>
<keyword evidence="3" id="KW-1185">Reference proteome</keyword>
<organism evidence="2 3">
    <name type="scientific">Periplaneta americana</name>
    <name type="common">American cockroach</name>
    <name type="synonym">Blatta americana</name>
    <dbReference type="NCBI Taxonomy" id="6978"/>
    <lineage>
        <taxon>Eukaryota</taxon>
        <taxon>Metazoa</taxon>
        <taxon>Ecdysozoa</taxon>
        <taxon>Arthropoda</taxon>
        <taxon>Hexapoda</taxon>
        <taxon>Insecta</taxon>
        <taxon>Pterygota</taxon>
        <taxon>Neoptera</taxon>
        <taxon>Polyneoptera</taxon>
        <taxon>Dictyoptera</taxon>
        <taxon>Blattodea</taxon>
        <taxon>Blattoidea</taxon>
        <taxon>Blattidae</taxon>
        <taxon>Blattinae</taxon>
        <taxon>Periplaneta</taxon>
    </lineage>
</organism>